<comment type="caution">
    <text evidence="1">The sequence shown here is derived from an EMBL/GenBank/DDBJ whole genome shotgun (WGS) entry which is preliminary data.</text>
</comment>
<dbReference type="InterPro" id="IPR050696">
    <property type="entry name" value="FtsA/MreB"/>
</dbReference>
<dbReference type="STRING" id="290052.ASU35_15850"/>
<dbReference type="Proteomes" id="UP000054874">
    <property type="component" value="Unassembled WGS sequence"/>
</dbReference>
<reference evidence="1 2" key="1">
    <citation type="submission" date="2015-11" db="EMBL/GenBank/DDBJ databases">
        <title>Butyribacter intestini gen. nov., sp. nov., a butyric acid-producing bacterium of the family Lachnospiraceae isolated from the human faeces.</title>
        <authorList>
            <person name="Zou Y."/>
            <person name="Xue W."/>
            <person name="Luo G."/>
            <person name="Lv M."/>
        </authorList>
    </citation>
    <scope>NUCLEOTIDE SEQUENCE [LARGE SCALE GENOMIC DNA]</scope>
    <source>
        <strain evidence="1 2">ACET-33324</strain>
    </source>
</reference>
<dbReference type="SUPFAM" id="SSF53067">
    <property type="entry name" value="Actin-like ATPase domain"/>
    <property type="match status" value="1"/>
</dbReference>
<dbReference type="InterPro" id="IPR005883">
    <property type="entry name" value="PilM"/>
</dbReference>
<protein>
    <recommendedName>
        <fullName evidence="3">Pilus assembly protein PilM</fullName>
    </recommendedName>
</protein>
<accession>A0A0V8QAG5</accession>
<name>A0A0V8QAG5_9FIRM</name>
<dbReference type="Pfam" id="PF05137">
    <property type="entry name" value="PilN"/>
    <property type="match status" value="1"/>
</dbReference>
<gene>
    <name evidence="1" type="ORF">ASU35_15850</name>
</gene>
<dbReference type="RefSeq" id="WP_058354184.1">
    <property type="nucleotide sequence ID" value="NZ_CABMMD010000211.1"/>
</dbReference>
<dbReference type="InterPro" id="IPR043129">
    <property type="entry name" value="ATPase_NBD"/>
</dbReference>
<dbReference type="Gene3D" id="3.30.420.40">
    <property type="match status" value="2"/>
</dbReference>
<dbReference type="Gene3D" id="3.30.1490.300">
    <property type="match status" value="1"/>
</dbReference>
<evidence type="ECO:0008006" key="3">
    <source>
        <dbReference type="Google" id="ProtNLM"/>
    </source>
</evidence>
<dbReference type="Pfam" id="PF11104">
    <property type="entry name" value="PilM_2"/>
    <property type="match status" value="1"/>
</dbReference>
<dbReference type="InterPro" id="IPR007813">
    <property type="entry name" value="PilN"/>
</dbReference>
<dbReference type="PANTHER" id="PTHR32432">
    <property type="entry name" value="CELL DIVISION PROTEIN FTSA-RELATED"/>
    <property type="match status" value="1"/>
</dbReference>
<proteinExistence type="predicted"/>
<evidence type="ECO:0000313" key="2">
    <source>
        <dbReference type="Proteomes" id="UP000054874"/>
    </source>
</evidence>
<evidence type="ECO:0000313" key="1">
    <source>
        <dbReference type="EMBL" id="KSV57573.1"/>
    </source>
</evidence>
<dbReference type="AlphaFoldDB" id="A0A0V8QAG5"/>
<dbReference type="PANTHER" id="PTHR32432:SF3">
    <property type="entry name" value="ETHANOLAMINE UTILIZATION PROTEIN EUTJ"/>
    <property type="match status" value="1"/>
</dbReference>
<organism evidence="1 2">
    <name type="scientific">Acetivibrio ethanolgignens</name>
    <dbReference type="NCBI Taxonomy" id="290052"/>
    <lineage>
        <taxon>Bacteria</taxon>
        <taxon>Bacillati</taxon>
        <taxon>Bacillota</taxon>
        <taxon>Clostridia</taxon>
        <taxon>Eubacteriales</taxon>
        <taxon>Oscillospiraceae</taxon>
        <taxon>Acetivibrio</taxon>
    </lineage>
</organism>
<sequence>MAKRGLSIEIGVQKTKVCEIDFRRSHPKVYKVHTFHTPANTIEDGYIRDKAAFGAVLKKELESAGMKGVRDVIYTIASTTIANREITLPPVREKQLGDIVKATAQDYFPIDISGYTIAYSILEGATGDKKKDIRLLLFAAPDSLIQDYYSFSAKMGFRVEALDYIGNSSVQLLKRQVKEKTGITVQINEQTTMIQVFENGNLVVQRTVAYGARSSAESLMEHKVFDVHTEREAYDYLASHEVILSRSEARAAEEEAAAALAERPEAMAFLRAREEVTETLQYHINNIQRLIDYYHSKNPERMIETIYLTGTGAKINGVAEFFAGELGIRTIRMEELFEVDFTRQARAKAGDTTEFLSAIGAAIAPLGFLLKEKESKKTKKEQMQLAKVVMAFSVVAAVGMTAWSLFQYQVEKQRGEKLQTEIVRLEPVEAVYTENEKVNAYYGAINQMYFMTKTGNERFGQLIEELEKRLPVNMVVTSISGTEEGITINLETTTKISVAWLLLQMNQIDILTEVSVPAISSSIVEGEAEKFVFSVAAKYSEEAVSDSVFERVEMPVENTEETAEETVEE</sequence>
<dbReference type="EMBL" id="LNAM01000211">
    <property type="protein sequence ID" value="KSV57573.1"/>
    <property type="molecule type" value="Genomic_DNA"/>
</dbReference>
<dbReference type="OrthoDB" id="92589at2"/>
<keyword evidence="2" id="KW-1185">Reference proteome</keyword>